<keyword evidence="9 15" id="KW-0028">Amino-acid biosynthesis</keyword>
<keyword evidence="10 15" id="KW-0547">Nucleotide-binding</keyword>
<dbReference type="SUPFAM" id="SSF141734">
    <property type="entry name" value="HisI-like"/>
    <property type="match status" value="1"/>
</dbReference>
<feature type="region of interest" description="Phosphoribosyl-AMP cyclohydrolase" evidence="15">
    <location>
        <begin position="1"/>
        <end position="137"/>
    </location>
</feature>
<evidence type="ECO:0000256" key="6">
    <source>
        <dbReference type="ARBA" id="ARBA00007731"/>
    </source>
</evidence>
<gene>
    <name evidence="15" type="primary">hisI</name>
    <name evidence="15" type="synonym">hisIE</name>
    <name evidence="17" type="ORF">SAMD00020551_3992</name>
</gene>
<reference evidence="17 18" key="1">
    <citation type="submission" date="2013-06" db="EMBL/GenBank/DDBJ databases">
        <title>Whole genome shotgun sequence of Bacillus selenatarsenatis SF-1.</title>
        <authorList>
            <person name="Kuroda M."/>
            <person name="Sei K."/>
            <person name="Yamashita M."/>
            <person name="Ike M."/>
        </authorList>
    </citation>
    <scope>NUCLEOTIDE SEQUENCE [LARGE SCALE GENOMIC DNA]</scope>
    <source>
        <strain evidence="17 18">SF-1</strain>
    </source>
</reference>
<dbReference type="NCBIfam" id="NF000768">
    <property type="entry name" value="PRK00051.1"/>
    <property type="match status" value="1"/>
</dbReference>
<dbReference type="InterPro" id="IPR023019">
    <property type="entry name" value="His_synth_HisIE"/>
</dbReference>
<evidence type="ECO:0000256" key="11">
    <source>
        <dbReference type="ARBA" id="ARBA00022801"/>
    </source>
</evidence>
<dbReference type="HAMAP" id="MF_01019">
    <property type="entry name" value="HisIE"/>
    <property type="match status" value="1"/>
</dbReference>
<evidence type="ECO:0000256" key="7">
    <source>
        <dbReference type="ARBA" id="ARBA00008299"/>
    </source>
</evidence>
<evidence type="ECO:0000256" key="9">
    <source>
        <dbReference type="ARBA" id="ARBA00022605"/>
    </source>
</evidence>
<dbReference type="InterPro" id="IPR038019">
    <property type="entry name" value="PRib_AMP_CycHydrolase_sf"/>
</dbReference>
<keyword evidence="11 15" id="KW-0378">Hydrolase</keyword>
<accession>A0A0A8X989</accession>
<sequence>MKIEELKFDENGLITAVVQDAATREVLTVAYMNEESLTKTLETRETWFYSRSRKELWHKGATSGNTQKIVEMKYDCDGDALVVLVEPAGPACHTGAVSCFSENLLERPVDQLASLDFSESLLERPADHLASLSDFSVMLELEKTIREREMEMPEGAYTTYLFEKGVDKILKKVGEEASEVIIAAKNRDPEELKWEAADLLYHLMVLLQEQKLPLKEVLAVLNKRKKPSAEE</sequence>
<protein>
    <recommendedName>
        <fullName evidence="15">Histidine biosynthesis bifunctional protein HisIE</fullName>
    </recommendedName>
    <domain>
        <recommendedName>
            <fullName evidence="15">Phosphoribosyl-AMP cyclohydrolase</fullName>
            <shortName evidence="15">PRA-CH</shortName>
            <ecNumber evidence="15">3.5.4.19</ecNumber>
        </recommendedName>
    </domain>
    <domain>
        <recommendedName>
            <fullName evidence="15">Phosphoribosyl-ATP pyrophosphatase</fullName>
            <shortName evidence="15">PRA-PH</shortName>
            <ecNumber evidence="15">3.6.1.31</ecNumber>
        </recommendedName>
    </domain>
</protein>
<dbReference type="InterPro" id="IPR026660">
    <property type="entry name" value="PRA-CH"/>
</dbReference>
<dbReference type="EC" id="3.5.4.19" evidence="15"/>
<dbReference type="InterPro" id="IPR002496">
    <property type="entry name" value="PRib_AMP_CycHydrolase_dom"/>
</dbReference>
<evidence type="ECO:0000259" key="16">
    <source>
        <dbReference type="Pfam" id="PF01502"/>
    </source>
</evidence>
<keyword evidence="14 15" id="KW-0511">Multifunctional enzyme</keyword>
<evidence type="ECO:0000256" key="13">
    <source>
        <dbReference type="ARBA" id="ARBA00023102"/>
    </source>
</evidence>
<evidence type="ECO:0000256" key="15">
    <source>
        <dbReference type="HAMAP-Rule" id="MF_01019"/>
    </source>
</evidence>
<evidence type="ECO:0000256" key="14">
    <source>
        <dbReference type="ARBA" id="ARBA00023268"/>
    </source>
</evidence>
<feature type="domain" description="Phosphoribosyl-AMP cyclohydrolase" evidence="16">
    <location>
        <begin position="29"/>
        <end position="100"/>
    </location>
</feature>
<dbReference type="GO" id="GO:0000105">
    <property type="term" value="P:L-histidine biosynthetic process"/>
    <property type="evidence" value="ECO:0007669"/>
    <property type="project" value="UniProtKB-UniRule"/>
</dbReference>
<evidence type="ECO:0000256" key="5">
    <source>
        <dbReference type="ARBA" id="ARBA00005204"/>
    </source>
</evidence>
<organism evidence="17 18">
    <name type="scientific">Mesobacillus selenatarsenatis (strain DSM 18680 / JCM 14380 / FERM P-15431 / SF-1)</name>
    <dbReference type="NCBI Taxonomy" id="1321606"/>
    <lineage>
        <taxon>Bacteria</taxon>
        <taxon>Bacillati</taxon>
        <taxon>Bacillota</taxon>
        <taxon>Bacilli</taxon>
        <taxon>Bacillales</taxon>
        <taxon>Bacillaceae</taxon>
        <taxon>Mesobacillus</taxon>
    </lineage>
</organism>
<dbReference type="Pfam" id="PF01503">
    <property type="entry name" value="PRA-PH"/>
    <property type="match status" value="1"/>
</dbReference>
<dbReference type="PANTHER" id="PTHR42945">
    <property type="entry name" value="HISTIDINE BIOSYNTHESIS BIFUNCTIONAL PROTEIN"/>
    <property type="match status" value="1"/>
</dbReference>
<dbReference type="Gene3D" id="1.10.287.1080">
    <property type="entry name" value="MazG-like"/>
    <property type="match status" value="1"/>
</dbReference>
<dbReference type="STRING" id="1321606.SAMD00020551_3992"/>
<dbReference type="AlphaFoldDB" id="A0A0A8X989"/>
<dbReference type="EMBL" id="BASE01000095">
    <property type="protein sequence ID" value="GAM15834.1"/>
    <property type="molecule type" value="Genomic_DNA"/>
</dbReference>
<dbReference type="PANTHER" id="PTHR42945:SF9">
    <property type="entry name" value="HISTIDINE BIOSYNTHESIS BIFUNCTIONAL PROTEIN HISIE"/>
    <property type="match status" value="1"/>
</dbReference>
<dbReference type="SUPFAM" id="SSF101386">
    <property type="entry name" value="all-alpha NTP pyrophosphatases"/>
    <property type="match status" value="1"/>
</dbReference>
<comment type="pathway">
    <text evidence="4 15">Amino-acid biosynthesis; L-histidine biosynthesis; L-histidine from 5-phospho-alpha-D-ribose 1-diphosphate: step 3/9.</text>
</comment>
<evidence type="ECO:0000256" key="10">
    <source>
        <dbReference type="ARBA" id="ARBA00022741"/>
    </source>
</evidence>
<dbReference type="NCBIfam" id="NF002747">
    <property type="entry name" value="PRK02759.1"/>
    <property type="match status" value="1"/>
</dbReference>
<dbReference type="RefSeq" id="WP_041967457.1">
    <property type="nucleotide sequence ID" value="NZ_BASE01000095.1"/>
</dbReference>
<keyword evidence="8 15" id="KW-0963">Cytoplasm</keyword>
<dbReference type="FunFam" id="3.10.20.810:FF:000001">
    <property type="entry name" value="Histidine biosynthesis bifunctional protein HisIE"/>
    <property type="match status" value="1"/>
</dbReference>
<dbReference type="CDD" id="cd11534">
    <property type="entry name" value="NTP-PPase_HisIE_like"/>
    <property type="match status" value="1"/>
</dbReference>
<dbReference type="Gene3D" id="3.10.20.810">
    <property type="entry name" value="Phosphoribosyl-AMP cyclohydrolase"/>
    <property type="match status" value="1"/>
</dbReference>
<comment type="caution">
    <text evidence="17">The sequence shown here is derived from an EMBL/GenBank/DDBJ whole genome shotgun (WGS) entry which is preliminary data.</text>
</comment>
<dbReference type="HAMAP" id="MF_01021">
    <property type="entry name" value="HisI"/>
    <property type="match status" value="1"/>
</dbReference>
<keyword evidence="13 15" id="KW-0368">Histidine biosynthesis</keyword>
<comment type="similarity">
    <text evidence="7 15">In the N-terminal section; belongs to the PRA-CH family.</text>
</comment>
<feature type="region of interest" description="Phosphoribosyl-ATP pyrophosphohydrolase" evidence="15">
    <location>
        <begin position="138"/>
        <end position="231"/>
    </location>
</feature>
<dbReference type="EC" id="3.6.1.31" evidence="15"/>
<evidence type="ECO:0000313" key="18">
    <source>
        <dbReference type="Proteomes" id="UP000031014"/>
    </source>
</evidence>
<evidence type="ECO:0000313" key="17">
    <source>
        <dbReference type="EMBL" id="GAM15834.1"/>
    </source>
</evidence>
<dbReference type="UniPathway" id="UPA00031">
    <property type="reaction ID" value="UER00007"/>
</dbReference>
<dbReference type="GO" id="GO:0005524">
    <property type="term" value="F:ATP binding"/>
    <property type="evidence" value="ECO:0007669"/>
    <property type="project" value="UniProtKB-KW"/>
</dbReference>
<comment type="catalytic activity">
    <reaction evidence="2 15">
        <text>1-(5-phospho-beta-D-ribosyl)-ATP + H2O = 1-(5-phospho-beta-D-ribosyl)-5'-AMP + diphosphate + H(+)</text>
        <dbReference type="Rhea" id="RHEA:22828"/>
        <dbReference type="ChEBI" id="CHEBI:15377"/>
        <dbReference type="ChEBI" id="CHEBI:15378"/>
        <dbReference type="ChEBI" id="CHEBI:33019"/>
        <dbReference type="ChEBI" id="CHEBI:59457"/>
        <dbReference type="ChEBI" id="CHEBI:73183"/>
        <dbReference type="EC" id="3.6.1.31"/>
    </reaction>
</comment>
<dbReference type="GO" id="GO:0005737">
    <property type="term" value="C:cytoplasm"/>
    <property type="evidence" value="ECO:0007669"/>
    <property type="project" value="UniProtKB-SubCell"/>
</dbReference>
<dbReference type="NCBIfam" id="TIGR03188">
    <property type="entry name" value="histidine_hisI"/>
    <property type="match status" value="1"/>
</dbReference>
<keyword evidence="12 15" id="KW-0067">ATP-binding</keyword>
<name>A0A0A8X989_MESS1</name>
<evidence type="ECO:0000256" key="12">
    <source>
        <dbReference type="ARBA" id="ARBA00022840"/>
    </source>
</evidence>
<comment type="similarity">
    <text evidence="6 15">In the C-terminal section; belongs to the PRA-PH family.</text>
</comment>
<dbReference type="GO" id="GO:0004635">
    <property type="term" value="F:phosphoribosyl-AMP cyclohydrolase activity"/>
    <property type="evidence" value="ECO:0007669"/>
    <property type="project" value="UniProtKB-UniRule"/>
</dbReference>
<evidence type="ECO:0000256" key="8">
    <source>
        <dbReference type="ARBA" id="ARBA00022490"/>
    </source>
</evidence>
<dbReference type="InterPro" id="IPR008179">
    <property type="entry name" value="HisE"/>
</dbReference>
<dbReference type="HAMAP" id="MF_01020">
    <property type="entry name" value="HisE"/>
    <property type="match status" value="1"/>
</dbReference>
<dbReference type="GO" id="GO:0004636">
    <property type="term" value="F:phosphoribosyl-ATP diphosphatase activity"/>
    <property type="evidence" value="ECO:0007669"/>
    <property type="project" value="UniProtKB-UniRule"/>
</dbReference>
<dbReference type="FunFam" id="1.10.287.1080:FF:000002">
    <property type="entry name" value="Histidine biosynthesis bifunctional protein HisIE"/>
    <property type="match status" value="1"/>
</dbReference>
<dbReference type="Pfam" id="PF01502">
    <property type="entry name" value="PRA-CH"/>
    <property type="match status" value="1"/>
</dbReference>
<comment type="subcellular location">
    <subcellularLocation>
        <location evidence="3 15">Cytoplasm</location>
    </subcellularLocation>
</comment>
<evidence type="ECO:0000256" key="3">
    <source>
        <dbReference type="ARBA" id="ARBA00004496"/>
    </source>
</evidence>
<evidence type="ECO:0000256" key="4">
    <source>
        <dbReference type="ARBA" id="ARBA00005169"/>
    </source>
</evidence>
<comment type="catalytic activity">
    <reaction evidence="1 15">
        <text>1-(5-phospho-beta-D-ribosyl)-5'-AMP + H2O = 1-(5-phospho-beta-D-ribosyl)-5-[(5-phospho-beta-D-ribosylamino)methylideneamino]imidazole-4-carboxamide</text>
        <dbReference type="Rhea" id="RHEA:20049"/>
        <dbReference type="ChEBI" id="CHEBI:15377"/>
        <dbReference type="ChEBI" id="CHEBI:58435"/>
        <dbReference type="ChEBI" id="CHEBI:59457"/>
        <dbReference type="EC" id="3.5.4.19"/>
    </reaction>
</comment>
<evidence type="ECO:0000256" key="1">
    <source>
        <dbReference type="ARBA" id="ARBA00000024"/>
    </source>
</evidence>
<evidence type="ECO:0000256" key="2">
    <source>
        <dbReference type="ARBA" id="ARBA00001460"/>
    </source>
</evidence>
<keyword evidence="18" id="KW-1185">Reference proteome</keyword>
<comment type="pathway">
    <text evidence="5 15">Amino-acid biosynthesis; L-histidine biosynthesis; L-histidine from 5-phospho-alpha-D-ribose 1-diphosphate: step 2/9.</text>
</comment>
<dbReference type="OrthoDB" id="9795769at2"/>
<dbReference type="InterPro" id="IPR021130">
    <property type="entry name" value="PRib-ATP_PPHydrolase-like"/>
</dbReference>
<proteinExistence type="inferred from homology"/>
<dbReference type="Proteomes" id="UP000031014">
    <property type="component" value="Unassembled WGS sequence"/>
</dbReference>